<dbReference type="Proteomes" id="UP000085678">
    <property type="component" value="Unplaced"/>
</dbReference>
<protein>
    <submittedName>
        <fullName evidence="12">Uncharacterized protein LOC106160152 isoform X2</fullName>
    </submittedName>
</protein>
<dbReference type="PROSITE" id="PS51534">
    <property type="entry name" value="SEFIR"/>
    <property type="match status" value="1"/>
</dbReference>
<dbReference type="RefSeq" id="XP_013392125.1">
    <property type="nucleotide sequence ID" value="XM_013536671.1"/>
</dbReference>
<keyword evidence="4 9" id="KW-1133">Transmembrane helix</keyword>
<evidence type="ECO:0000256" key="1">
    <source>
        <dbReference type="ARBA" id="ARBA00004479"/>
    </source>
</evidence>
<reference evidence="12" key="1">
    <citation type="submission" date="2025-08" db="UniProtKB">
        <authorList>
            <consortium name="RefSeq"/>
        </authorList>
    </citation>
    <scope>IDENTIFICATION</scope>
    <source>
        <tissue evidence="12">Gonads</tissue>
    </source>
</reference>
<evidence type="ECO:0000256" key="9">
    <source>
        <dbReference type="SAM" id="Phobius"/>
    </source>
</evidence>
<evidence type="ECO:0000256" key="6">
    <source>
        <dbReference type="ARBA" id="ARBA00023170"/>
    </source>
</evidence>
<dbReference type="OrthoDB" id="5915222at2759"/>
<sequence length="776" mass="87171">MTDAVWNDADHMNQPRPMFHFFINNLPESTDCWVQVCSLPMPSPDRTQPCVHMFQSTLAKDKDPNTLSGALWYTTIRLQIKSAELEVYFQPKSDIIVYDVELLHNETSKKIKSNDVYENDPRTYFPTPCPGRYKIWVTPKHTMGKLNNRCVCTNTGNTCENHCTTTSLEFEIKESDVSREKLRQCNLSVELPPSTAQVPKIVSKSPTPGGSSNDWTTGGTTNAVSPKVGASKGADRPSSAVVPAVLGVLGAMMLLGVAALLYWWRRRPGYRISSGDSEKPLTIYPNNKPKDGKKIPLVTVTPNPNPQTRITMPDAGKQYFEISKTKTVFLVYSDDHERHREVVIKFANFLKFQCGCDVILDLWSHHDIMCEMKTGWLTKSCDRADIVLIINSEGAYKRFRARQNGEVYDKLENQSPTSDMYLQVITMIRERYFKETTVPCAKYVNVHFGYTPDTYIIPDIQPKFLLMNHMESLFFHIHGIEQYQPGSKYTVEGISDLDYYSQPEQNPEGVKLYQAIREAENYFSENKNWFSERYGKPTPVSVPRLGRSSSLDPLDSGLESLRPENREELHTGCHDNTALMIDEGLESRPQLWIPPTELQRTSPEDFLGPASPTPEAFQSPPSFHVAQSLNARRQQQKQLEDNNLKQGQGHPVSNGCVNIPSLKDSQLPNGHGPPKIWIPPTVSFDAQSNGCPQFIPPDDSSHDGDFSPYEPLATPKFIPPVFPDNASATFSEQVRNINEAGYDDFDTLVDSGDLSKPAVNITEETASVESIGGVSL</sequence>
<keyword evidence="7" id="KW-0325">Glycoprotein</keyword>
<dbReference type="GeneID" id="106160152"/>
<evidence type="ECO:0000256" key="8">
    <source>
        <dbReference type="SAM" id="MobiDB-lite"/>
    </source>
</evidence>
<feature type="compositionally biased region" description="Polar residues" evidence="8">
    <location>
        <begin position="204"/>
        <end position="224"/>
    </location>
</feature>
<keyword evidence="5 9" id="KW-0472">Membrane</keyword>
<dbReference type="GO" id="GO:0016020">
    <property type="term" value="C:membrane"/>
    <property type="evidence" value="ECO:0007669"/>
    <property type="project" value="UniProtKB-SubCell"/>
</dbReference>
<dbReference type="InterPro" id="IPR013568">
    <property type="entry name" value="SEFIR_dom"/>
</dbReference>
<evidence type="ECO:0000256" key="7">
    <source>
        <dbReference type="ARBA" id="ARBA00023180"/>
    </source>
</evidence>
<keyword evidence="3" id="KW-0732">Signal</keyword>
<feature type="domain" description="SEFIR" evidence="10">
    <location>
        <begin position="325"/>
        <end position="482"/>
    </location>
</feature>
<feature type="transmembrane region" description="Helical" evidence="9">
    <location>
        <begin position="240"/>
        <end position="264"/>
    </location>
</feature>
<evidence type="ECO:0000313" key="12">
    <source>
        <dbReference type="RefSeq" id="XP_013392125.1"/>
    </source>
</evidence>
<evidence type="ECO:0000256" key="3">
    <source>
        <dbReference type="ARBA" id="ARBA00022729"/>
    </source>
</evidence>
<gene>
    <name evidence="12" type="primary">LOC106160152</name>
</gene>
<dbReference type="GO" id="GO:0030368">
    <property type="term" value="F:interleukin-17 receptor activity"/>
    <property type="evidence" value="ECO:0007669"/>
    <property type="project" value="InterPro"/>
</dbReference>
<comment type="subcellular location">
    <subcellularLocation>
        <location evidence="1">Membrane</location>
        <topology evidence="1">Single-pass type I membrane protein</topology>
    </subcellularLocation>
</comment>
<dbReference type="Pfam" id="PF08357">
    <property type="entry name" value="SEFIR"/>
    <property type="match status" value="1"/>
</dbReference>
<dbReference type="InterPro" id="IPR039465">
    <property type="entry name" value="IL-17_rcpt-like"/>
</dbReference>
<evidence type="ECO:0000259" key="10">
    <source>
        <dbReference type="PROSITE" id="PS51534"/>
    </source>
</evidence>
<keyword evidence="11" id="KW-1185">Reference proteome</keyword>
<dbReference type="AlphaFoldDB" id="A0A1S3I1I2"/>
<feature type="compositionally biased region" description="Polar residues" evidence="8">
    <location>
        <begin position="619"/>
        <end position="637"/>
    </location>
</feature>
<organism evidence="11 12">
    <name type="scientific">Lingula anatina</name>
    <name type="common">Brachiopod</name>
    <name type="synonym">Lingula unguis</name>
    <dbReference type="NCBI Taxonomy" id="7574"/>
    <lineage>
        <taxon>Eukaryota</taxon>
        <taxon>Metazoa</taxon>
        <taxon>Spiralia</taxon>
        <taxon>Lophotrochozoa</taxon>
        <taxon>Brachiopoda</taxon>
        <taxon>Linguliformea</taxon>
        <taxon>Lingulata</taxon>
        <taxon>Lingulida</taxon>
        <taxon>Linguloidea</taxon>
        <taxon>Lingulidae</taxon>
        <taxon>Lingula</taxon>
    </lineage>
</organism>
<feature type="region of interest" description="Disordered" evidence="8">
    <location>
        <begin position="199"/>
        <end position="236"/>
    </location>
</feature>
<proteinExistence type="predicted"/>
<feature type="region of interest" description="Disordered" evidence="8">
    <location>
        <begin position="594"/>
        <end position="675"/>
    </location>
</feature>
<evidence type="ECO:0000256" key="5">
    <source>
        <dbReference type="ARBA" id="ARBA00023136"/>
    </source>
</evidence>
<dbReference type="Gene3D" id="3.40.50.11530">
    <property type="match status" value="1"/>
</dbReference>
<evidence type="ECO:0000256" key="2">
    <source>
        <dbReference type="ARBA" id="ARBA00022692"/>
    </source>
</evidence>
<evidence type="ECO:0000313" key="11">
    <source>
        <dbReference type="Proteomes" id="UP000085678"/>
    </source>
</evidence>
<keyword evidence="6" id="KW-0675">Receptor</keyword>
<dbReference type="PANTHER" id="PTHR15583">
    <property type="entry name" value="INTERLEUKIN-17 RECEPTOR"/>
    <property type="match status" value="1"/>
</dbReference>
<name>A0A1S3I1I2_LINAN</name>
<keyword evidence="2 9" id="KW-0812">Transmembrane</keyword>
<dbReference type="PANTHER" id="PTHR15583:SF7">
    <property type="entry name" value="INTERLEUKIN CYTOKINE RECEPTOR-RELATED PROTEIN 2"/>
    <property type="match status" value="1"/>
</dbReference>
<evidence type="ECO:0000256" key="4">
    <source>
        <dbReference type="ARBA" id="ARBA00022989"/>
    </source>
</evidence>
<accession>A0A1S3I1I2</accession>